<protein>
    <submittedName>
        <fullName evidence="1">Uncharacterized protein</fullName>
    </submittedName>
</protein>
<dbReference type="AlphaFoldDB" id="A0A2P2NSW0"/>
<sequence>MSRVNQSRNPMFNVTLCKKIIQHSAHKRN</sequence>
<proteinExistence type="predicted"/>
<organism evidence="1">
    <name type="scientific">Rhizophora mucronata</name>
    <name type="common">Asiatic mangrove</name>
    <dbReference type="NCBI Taxonomy" id="61149"/>
    <lineage>
        <taxon>Eukaryota</taxon>
        <taxon>Viridiplantae</taxon>
        <taxon>Streptophyta</taxon>
        <taxon>Embryophyta</taxon>
        <taxon>Tracheophyta</taxon>
        <taxon>Spermatophyta</taxon>
        <taxon>Magnoliopsida</taxon>
        <taxon>eudicotyledons</taxon>
        <taxon>Gunneridae</taxon>
        <taxon>Pentapetalae</taxon>
        <taxon>rosids</taxon>
        <taxon>fabids</taxon>
        <taxon>Malpighiales</taxon>
        <taxon>Rhizophoraceae</taxon>
        <taxon>Rhizophora</taxon>
    </lineage>
</organism>
<evidence type="ECO:0000313" key="1">
    <source>
        <dbReference type="EMBL" id="MBX45602.1"/>
    </source>
</evidence>
<name>A0A2P2NSW0_RHIMU</name>
<reference evidence="1" key="1">
    <citation type="submission" date="2018-02" db="EMBL/GenBank/DDBJ databases">
        <title>Rhizophora mucronata_Transcriptome.</title>
        <authorList>
            <person name="Meera S.P."/>
            <person name="Sreeshan A."/>
            <person name="Augustine A."/>
        </authorList>
    </citation>
    <scope>NUCLEOTIDE SEQUENCE</scope>
    <source>
        <tissue evidence="1">Leaf</tissue>
    </source>
</reference>
<accession>A0A2P2NSW0</accession>
<dbReference type="EMBL" id="GGEC01065118">
    <property type="protein sequence ID" value="MBX45602.1"/>
    <property type="molecule type" value="Transcribed_RNA"/>
</dbReference>